<keyword evidence="2" id="KW-0812">Transmembrane</keyword>
<feature type="transmembrane region" description="Helical" evidence="2">
    <location>
        <begin position="116"/>
        <end position="133"/>
    </location>
</feature>
<name>A0A1W1YMB2_9MICO</name>
<evidence type="ECO:0000313" key="4">
    <source>
        <dbReference type="Proteomes" id="UP000192634"/>
    </source>
</evidence>
<gene>
    <name evidence="3" type="ORF">SAMN06296429_102185</name>
</gene>
<evidence type="ECO:0000256" key="2">
    <source>
        <dbReference type="SAM" id="Phobius"/>
    </source>
</evidence>
<dbReference type="Proteomes" id="UP000192634">
    <property type="component" value="Unassembled WGS sequence"/>
</dbReference>
<dbReference type="AlphaFoldDB" id="A0A1W1YMB2"/>
<evidence type="ECO:0000313" key="3">
    <source>
        <dbReference type="EMBL" id="SMC37263.1"/>
    </source>
</evidence>
<reference evidence="3 4" key="1">
    <citation type="submission" date="2017-04" db="EMBL/GenBank/DDBJ databases">
        <authorList>
            <person name="Afonso C.L."/>
            <person name="Miller P.J."/>
            <person name="Scott M.A."/>
            <person name="Spackman E."/>
            <person name="Goraichik I."/>
            <person name="Dimitrov K.M."/>
            <person name="Suarez D.L."/>
            <person name="Swayne D.E."/>
        </authorList>
    </citation>
    <scope>NUCLEOTIDE SEQUENCE [LARGE SCALE GENOMIC DNA]</scope>
    <source>
        <strain evidence="3 4">CGMCC 1.12511</strain>
    </source>
</reference>
<feature type="region of interest" description="Disordered" evidence="1">
    <location>
        <begin position="70"/>
        <end position="91"/>
    </location>
</feature>
<organism evidence="3 4">
    <name type="scientific">Janibacter indicus</name>
    <dbReference type="NCBI Taxonomy" id="857417"/>
    <lineage>
        <taxon>Bacteria</taxon>
        <taxon>Bacillati</taxon>
        <taxon>Actinomycetota</taxon>
        <taxon>Actinomycetes</taxon>
        <taxon>Micrococcales</taxon>
        <taxon>Intrasporangiaceae</taxon>
        <taxon>Janibacter</taxon>
    </lineage>
</organism>
<proteinExistence type="predicted"/>
<dbReference type="EMBL" id="FWXN01000002">
    <property type="protein sequence ID" value="SMC37263.1"/>
    <property type="molecule type" value="Genomic_DNA"/>
</dbReference>
<feature type="transmembrane region" description="Helical" evidence="2">
    <location>
        <begin position="139"/>
        <end position="156"/>
    </location>
</feature>
<feature type="compositionally biased region" description="Low complexity" evidence="1">
    <location>
        <begin position="78"/>
        <end position="91"/>
    </location>
</feature>
<protein>
    <submittedName>
        <fullName evidence="3">Uncharacterized protein</fullName>
    </submittedName>
</protein>
<accession>A0A1W1YMB2</accession>
<sequence length="175" mass="18382">MVPMSTARTTSDRTAPTDLPTWAIQAEDLEAMLATNDDEVDTAAIPRLAFRDAVEEAAAPGAATVTVVEGRTTETDTEAAPAAPTPEVEPVATPVGHNLRHRHASPESVAAIRRNLIAVACVLAAVVLVGAAATWLAGWIALGVWTLCVVAGAVALRRANSRYTARHSRYTARHA</sequence>
<evidence type="ECO:0000256" key="1">
    <source>
        <dbReference type="SAM" id="MobiDB-lite"/>
    </source>
</evidence>
<keyword evidence="2" id="KW-0472">Membrane</keyword>
<keyword evidence="2" id="KW-1133">Transmembrane helix</keyword>